<keyword evidence="3" id="KW-0813">Transport</keyword>
<dbReference type="PATRIC" id="fig|1191523.3.peg.603"/>
<keyword evidence="3" id="KW-0862">Zinc</keyword>
<dbReference type="KEGG" id="mro:MROS_0579"/>
<dbReference type="eggNOG" id="COG2608">
    <property type="taxonomic scope" value="Bacteria"/>
</dbReference>
<feature type="transmembrane region" description="Helical" evidence="6">
    <location>
        <begin position="188"/>
        <end position="205"/>
    </location>
</feature>
<dbReference type="HOGENOM" id="CLU_072749_0_0_10"/>
<dbReference type="SUPFAM" id="SSF55008">
    <property type="entry name" value="HMA, heavy metal-associated domain"/>
    <property type="match status" value="1"/>
</dbReference>
<dbReference type="Proteomes" id="UP000009011">
    <property type="component" value="Chromosome"/>
</dbReference>
<dbReference type="InterPro" id="IPR027469">
    <property type="entry name" value="Cation_efflux_TMD_sf"/>
</dbReference>
<keyword evidence="4 6" id="KW-1133">Transmembrane helix</keyword>
<keyword evidence="3" id="KW-0406">Ion transport</keyword>
<dbReference type="GO" id="GO:0046872">
    <property type="term" value="F:metal ion binding"/>
    <property type="evidence" value="ECO:0007669"/>
    <property type="project" value="InterPro"/>
</dbReference>
<organism evidence="8 9">
    <name type="scientific">Melioribacter roseus (strain DSM 23840 / JCM 17771 / VKM B-2668 / P3M-2)</name>
    <dbReference type="NCBI Taxonomy" id="1191523"/>
    <lineage>
        <taxon>Bacteria</taxon>
        <taxon>Pseudomonadati</taxon>
        <taxon>Ignavibacteriota</taxon>
        <taxon>Ignavibacteria</taxon>
        <taxon>Ignavibacteriales</taxon>
        <taxon>Melioribacteraceae</taxon>
        <taxon>Melioribacter</taxon>
    </lineage>
</organism>
<dbReference type="Gene3D" id="1.20.1510.10">
    <property type="entry name" value="Cation efflux protein transmembrane domain"/>
    <property type="match status" value="1"/>
</dbReference>
<evidence type="ECO:0000313" key="9">
    <source>
        <dbReference type="Proteomes" id="UP000009011"/>
    </source>
</evidence>
<keyword evidence="5 6" id="KW-0472">Membrane</keyword>
<dbReference type="eggNOG" id="COG1230">
    <property type="taxonomic scope" value="Bacteria"/>
</dbReference>
<protein>
    <submittedName>
        <fullName evidence="8">Cation efflux protein</fullName>
    </submittedName>
</protein>
<dbReference type="GO" id="GO:0005385">
    <property type="term" value="F:zinc ion transmembrane transporter activity"/>
    <property type="evidence" value="ECO:0007669"/>
    <property type="project" value="TreeGrafter"/>
</dbReference>
<evidence type="ECO:0000256" key="4">
    <source>
        <dbReference type="ARBA" id="ARBA00022989"/>
    </source>
</evidence>
<comment type="subcellular location">
    <subcellularLocation>
        <location evidence="1">Membrane</location>
        <topology evidence="1">Multi-pass membrane protein</topology>
    </subcellularLocation>
</comment>
<evidence type="ECO:0000256" key="2">
    <source>
        <dbReference type="ARBA" id="ARBA00022692"/>
    </source>
</evidence>
<feature type="transmembrane region" description="Helical" evidence="6">
    <location>
        <begin position="128"/>
        <end position="146"/>
    </location>
</feature>
<dbReference type="STRING" id="1191523.MROS_0579"/>
<feature type="domain" description="Cation efflux protein transmembrane" evidence="7">
    <location>
        <begin position="95"/>
        <end position="268"/>
    </location>
</feature>
<dbReference type="AlphaFoldDB" id="I6YTE6"/>
<evidence type="ECO:0000259" key="7">
    <source>
        <dbReference type="Pfam" id="PF01545"/>
    </source>
</evidence>
<keyword evidence="9" id="KW-1185">Reference proteome</keyword>
<dbReference type="InterPro" id="IPR036163">
    <property type="entry name" value="HMA_dom_sf"/>
</dbReference>
<keyword evidence="2 6" id="KW-0812">Transmembrane</keyword>
<dbReference type="EMBL" id="CP003557">
    <property type="protein sequence ID" value="AFN73822.1"/>
    <property type="molecule type" value="Genomic_DNA"/>
</dbReference>
<feature type="transmembrane region" description="Helical" evidence="6">
    <location>
        <begin position="226"/>
        <end position="243"/>
    </location>
</feature>
<dbReference type="SUPFAM" id="SSF161111">
    <property type="entry name" value="Cation efflux protein transmembrane domain-like"/>
    <property type="match status" value="1"/>
</dbReference>
<evidence type="ECO:0000256" key="3">
    <source>
        <dbReference type="ARBA" id="ARBA00022906"/>
    </source>
</evidence>
<dbReference type="PANTHER" id="PTHR11562">
    <property type="entry name" value="CATION EFFLUX PROTEIN/ ZINC TRANSPORTER"/>
    <property type="match status" value="1"/>
</dbReference>
<reference evidence="8 9" key="1">
    <citation type="journal article" date="2013" name="PLoS ONE">
        <title>Genomic analysis of Melioribacter roseus, facultatively anaerobic organotrophic bacterium representing a novel deep lineage within Bacteriodetes/Chlorobi group.</title>
        <authorList>
            <person name="Kadnikov V.V."/>
            <person name="Mardanov A.V."/>
            <person name="Podosokorskaya O.A."/>
            <person name="Gavrilov S.N."/>
            <person name="Kublanov I.V."/>
            <person name="Beletsky A.V."/>
            <person name="Bonch-Osmolovskaya E.A."/>
            <person name="Ravin N.V."/>
        </authorList>
    </citation>
    <scope>NUCLEOTIDE SEQUENCE [LARGE SCALE GENOMIC DNA]</scope>
    <source>
        <strain evidence="9">JCM 17771 / P3M-2</strain>
    </source>
</reference>
<name>I6YTE6_MELRP</name>
<evidence type="ECO:0000256" key="6">
    <source>
        <dbReference type="SAM" id="Phobius"/>
    </source>
</evidence>
<feature type="transmembrane region" description="Helical" evidence="6">
    <location>
        <begin position="249"/>
        <end position="267"/>
    </location>
</feature>
<evidence type="ECO:0000313" key="8">
    <source>
        <dbReference type="EMBL" id="AFN73822.1"/>
    </source>
</evidence>
<keyword evidence="3" id="KW-0864">Zinc transport</keyword>
<accession>I6YTE6</accession>
<feature type="transmembrane region" description="Helical" evidence="6">
    <location>
        <begin position="94"/>
        <end position="116"/>
    </location>
</feature>
<gene>
    <name evidence="8" type="ordered locus">MROS_0579</name>
</gene>
<dbReference type="PANTHER" id="PTHR11562:SF17">
    <property type="entry name" value="RE54080P-RELATED"/>
    <property type="match status" value="1"/>
</dbReference>
<dbReference type="GO" id="GO:0005886">
    <property type="term" value="C:plasma membrane"/>
    <property type="evidence" value="ECO:0007669"/>
    <property type="project" value="TreeGrafter"/>
</dbReference>
<proteinExistence type="predicted"/>
<evidence type="ECO:0000256" key="1">
    <source>
        <dbReference type="ARBA" id="ARBA00004141"/>
    </source>
</evidence>
<dbReference type="Pfam" id="PF01545">
    <property type="entry name" value="Cation_efflux"/>
    <property type="match status" value="1"/>
</dbReference>
<feature type="transmembrane region" description="Helical" evidence="6">
    <location>
        <begin position="158"/>
        <end position="176"/>
    </location>
</feature>
<dbReference type="InterPro" id="IPR050681">
    <property type="entry name" value="CDF/SLC30A"/>
</dbReference>
<dbReference type="InterPro" id="IPR058533">
    <property type="entry name" value="Cation_efflux_TM"/>
</dbReference>
<evidence type="ECO:0000256" key="5">
    <source>
        <dbReference type="ARBA" id="ARBA00023136"/>
    </source>
</evidence>
<sequence>MQSEMIKSVYKILKMDCPSEEKLIRMQLEEIDGIKNLEFDIQNRMLTIIHKNKGDDITQQLDRLNLDSTLIETSVYDENTITENASANRNEKKVLLVVLIINAVFFVIEMTFGWISKSMGLAADSLDMFADASVYGLSLYAVGKAVARKKNIAKLSGYIQLGLAVLGFMEVLRRFLGFEELPDYKTMMIVAGFAFVANIICLYLLQKHKSNEAHMKASMIFTSNDIVVNLGVIVAGFLVNVLSSNKPDLIIGSIVFIVVARGAFRILKIAK</sequence>